<feature type="transmembrane region" description="Helical" evidence="1">
    <location>
        <begin position="515"/>
        <end position="534"/>
    </location>
</feature>
<gene>
    <name evidence="2" type="ORF">DBRI00130_LOCUS43237</name>
</gene>
<dbReference type="AlphaFoldDB" id="A0A6U3SXE7"/>
<keyword evidence="1" id="KW-1133">Transmembrane helix</keyword>
<name>A0A6U3SXE7_9STRA</name>
<accession>A0A6U3SXE7</accession>
<feature type="transmembrane region" description="Helical" evidence="1">
    <location>
        <begin position="466"/>
        <end position="484"/>
    </location>
</feature>
<keyword evidence="1" id="KW-0812">Transmembrane</keyword>
<reference evidence="2" key="1">
    <citation type="submission" date="2021-01" db="EMBL/GenBank/DDBJ databases">
        <authorList>
            <person name="Corre E."/>
            <person name="Pelletier E."/>
            <person name="Niang G."/>
            <person name="Scheremetjew M."/>
            <person name="Finn R."/>
            <person name="Kale V."/>
            <person name="Holt S."/>
            <person name="Cochrane G."/>
            <person name="Meng A."/>
            <person name="Brown T."/>
            <person name="Cohen L."/>
        </authorList>
    </citation>
    <scope>NUCLEOTIDE SEQUENCE</scope>
    <source>
        <strain evidence="2">GSO104</strain>
    </source>
</reference>
<evidence type="ECO:0000256" key="1">
    <source>
        <dbReference type="SAM" id="Phobius"/>
    </source>
</evidence>
<feature type="transmembrane region" description="Helical" evidence="1">
    <location>
        <begin position="114"/>
        <end position="132"/>
    </location>
</feature>
<sequence length="550" mass="60883">MEDDDNNNINNNDHSTGPPLDLKVIQIIENSPNFTIRPGKLAAELGMSVDDACTELCGLLSAVGGGEGGASFTFESSDDKDDKSSKDVIMVFTFPPDFKRRALRKRRTEDIKSVLFSILHLSFQILKVVVAFGLILSLFILSIAVILSIIAAIIALSRGGGGSREHRAGLQRRLRDVFYTLRQILWCYAMYGASNSDQDPFLQETAGNLWFCMSLCSPFSFSFWWRANMLSRRRARYNRGWGGIGYGRGNSGLEGVALIRRGDDSWRHERSSTTSHTSFLSEEKGLLSIAVEFLFGPTPFWPGPSDVEKWKLRAAAIVSLSTSASLQGKKGVSLDELLPYSDSPPDTAKSNDGSGSLGIVMHFNGVPAVVPSDSSQVEEGGEVRFIFPELMAESNDVKMSDDTAESVEIQPIDNSWTALLYTTSPTSFIGTGRTLTPQQPKPKPTKELPPYLQERRHALTKLESSQFIRCAILGLLNFIGILWLRQSMERGGLLEFYSNGLTLGVVSVLQFYSKLFFVLPIGRLIMISVLNWGIDRRNLRRLSLTGCMEC</sequence>
<proteinExistence type="predicted"/>
<feature type="transmembrane region" description="Helical" evidence="1">
    <location>
        <begin position="138"/>
        <end position="156"/>
    </location>
</feature>
<dbReference type="EMBL" id="HBNS01060083">
    <property type="protein sequence ID" value="CAE4666717.1"/>
    <property type="molecule type" value="Transcribed_RNA"/>
</dbReference>
<dbReference type="InterPro" id="IPR044200">
    <property type="entry name" value="At5g03900-like"/>
</dbReference>
<dbReference type="PANTHER" id="PTHR47380">
    <property type="entry name" value="OS02G0533000 PROTEIN"/>
    <property type="match status" value="1"/>
</dbReference>
<evidence type="ECO:0000313" key="2">
    <source>
        <dbReference type="EMBL" id="CAE4666717.1"/>
    </source>
</evidence>
<dbReference type="PANTHER" id="PTHR47380:SF4">
    <property type="entry name" value="OS02G0533000 PROTEIN"/>
    <property type="match status" value="1"/>
</dbReference>
<protein>
    <submittedName>
        <fullName evidence="2">Uncharacterized protein</fullName>
    </submittedName>
</protein>
<keyword evidence="1" id="KW-0472">Membrane</keyword>
<feature type="transmembrane region" description="Helical" evidence="1">
    <location>
        <begin position="177"/>
        <end position="194"/>
    </location>
</feature>
<organism evidence="2">
    <name type="scientific">Ditylum brightwellii</name>
    <dbReference type="NCBI Taxonomy" id="49249"/>
    <lineage>
        <taxon>Eukaryota</taxon>
        <taxon>Sar</taxon>
        <taxon>Stramenopiles</taxon>
        <taxon>Ochrophyta</taxon>
        <taxon>Bacillariophyta</taxon>
        <taxon>Mediophyceae</taxon>
        <taxon>Lithodesmiophycidae</taxon>
        <taxon>Lithodesmiales</taxon>
        <taxon>Lithodesmiaceae</taxon>
        <taxon>Ditylum</taxon>
    </lineage>
</organism>
<feature type="transmembrane region" description="Helical" evidence="1">
    <location>
        <begin position="206"/>
        <end position="225"/>
    </location>
</feature>